<dbReference type="STRING" id="3775.A0A1Q3CIC6"/>
<accession>A0A1Q3CIC6</accession>
<sequence length="490" mass="55774">MSSTNAINFGSLQQRFQHLSLSTLCKSIAITSLSLILIYAFSNYNHPYGNYSSYLSMPFELKWTASNSPNNTNSPTNISHIMFVIVSSLSTWKHRKAYVDAWWRENVTRGNLFFDEAPNGDFHPWPSSSPPFQVNEDIRKLKIYPKLVSPIQVRIYRSIWDTFKLGAKDVRWYVMLDDDSLLFVDNLVEVLSKYDHTKYHYLGTNSECVKSNFDFSFEMGFGGAGYALSYSLVEAVAPRIDACIERYPYLHVSDQLSSSCLADLRVDLTLNKGFHQVDLHGDISGLLSSHPNTPALTLHHFQTIDPIFPNMNRTESVNRLMKAAKTDQSRLLQQTICYHRETNWSFSISWGYSAHIYENIIPRSVLKRPIETFRPWQKTRPPIFMFNTRWPFGDPCQAPHVFFFDSLIDHVVEGNQAVVAAYNRTSPRNLTSCSSSGNHSADSISNIQVFSPATTRKEGGRIECCDVRYAAGTNTADVKIRACMNDEIIA</sequence>
<evidence type="ECO:0000313" key="1">
    <source>
        <dbReference type="EMBL" id="GAV80000.1"/>
    </source>
</evidence>
<evidence type="ECO:0000313" key="2">
    <source>
        <dbReference type="Proteomes" id="UP000187406"/>
    </source>
</evidence>
<dbReference type="Pfam" id="PF04646">
    <property type="entry name" value="DUF604"/>
    <property type="match status" value="1"/>
</dbReference>
<reference evidence="2" key="1">
    <citation type="submission" date="2016-04" db="EMBL/GenBank/DDBJ databases">
        <title>Cephalotus genome sequencing.</title>
        <authorList>
            <person name="Fukushima K."/>
            <person name="Hasebe M."/>
            <person name="Fang X."/>
        </authorList>
    </citation>
    <scope>NUCLEOTIDE SEQUENCE [LARGE SCALE GENOMIC DNA]</scope>
    <source>
        <strain evidence="2">cv. St1</strain>
    </source>
</reference>
<gene>
    <name evidence="1" type="ORF">CFOL_v3_23462</name>
</gene>
<dbReference type="InParanoid" id="A0A1Q3CIC6"/>
<name>A0A1Q3CIC6_CEPFO</name>
<dbReference type="AlphaFoldDB" id="A0A1Q3CIC6"/>
<dbReference type="PANTHER" id="PTHR10811">
    <property type="entry name" value="FRINGE-RELATED"/>
    <property type="match status" value="1"/>
</dbReference>
<comment type="caution">
    <text evidence="1">The sequence shown here is derived from an EMBL/GenBank/DDBJ whole genome shotgun (WGS) entry which is preliminary data.</text>
</comment>
<dbReference type="Proteomes" id="UP000187406">
    <property type="component" value="Unassembled WGS sequence"/>
</dbReference>
<dbReference type="OrthoDB" id="414175at2759"/>
<organism evidence="1 2">
    <name type="scientific">Cephalotus follicularis</name>
    <name type="common">Albany pitcher plant</name>
    <dbReference type="NCBI Taxonomy" id="3775"/>
    <lineage>
        <taxon>Eukaryota</taxon>
        <taxon>Viridiplantae</taxon>
        <taxon>Streptophyta</taxon>
        <taxon>Embryophyta</taxon>
        <taxon>Tracheophyta</taxon>
        <taxon>Spermatophyta</taxon>
        <taxon>Magnoliopsida</taxon>
        <taxon>eudicotyledons</taxon>
        <taxon>Gunneridae</taxon>
        <taxon>Pentapetalae</taxon>
        <taxon>rosids</taxon>
        <taxon>fabids</taxon>
        <taxon>Oxalidales</taxon>
        <taxon>Cephalotaceae</taxon>
        <taxon>Cephalotus</taxon>
    </lineage>
</organism>
<keyword evidence="2" id="KW-1185">Reference proteome</keyword>
<dbReference type="EMBL" id="BDDD01002090">
    <property type="protein sequence ID" value="GAV80000.1"/>
    <property type="molecule type" value="Genomic_DNA"/>
</dbReference>
<protein>
    <submittedName>
        <fullName evidence="1">DUF604 domain-containing protein</fullName>
    </submittedName>
</protein>
<proteinExistence type="predicted"/>
<dbReference type="InterPro" id="IPR006740">
    <property type="entry name" value="DUF604"/>
</dbReference>
<dbReference type="Gene3D" id="3.90.550.50">
    <property type="match status" value="1"/>
</dbReference>